<evidence type="ECO:0000313" key="1">
    <source>
        <dbReference type="EMBL" id="GAG90850.1"/>
    </source>
</evidence>
<accession>X1B6W8</accession>
<gene>
    <name evidence="1" type="ORF">S01H4_44302</name>
</gene>
<name>X1B6W8_9ZZZZ</name>
<comment type="caution">
    <text evidence="1">The sequence shown here is derived from an EMBL/GenBank/DDBJ whole genome shotgun (WGS) entry which is preliminary data.</text>
</comment>
<organism evidence="1">
    <name type="scientific">marine sediment metagenome</name>
    <dbReference type="NCBI Taxonomy" id="412755"/>
    <lineage>
        <taxon>unclassified sequences</taxon>
        <taxon>metagenomes</taxon>
        <taxon>ecological metagenomes</taxon>
    </lineage>
</organism>
<protein>
    <submittedName>
        <fullName evidence="1">Uncharacterized protein</fullName>
    </submittedName>
</protein>
<reference evidence="1" key="1">
    <citation type="journal article" date="2014" name="Front. Microbiol.">
        <title>High frequency of phylogenetically diverse reductive dehalogenase-homologous genes in deep subseafloor sedimentary metagenomes.</title>
        <authorList>
            <person name="Kawai M."/>
            <person name="Futagami T."/>
            <person name="Toyoda A."/>
            <person name="Takaki Y."/>
            <person name="Nishi S."/>
            <person name="Hori S."/>
            <person name="Arai W."/>
            <person name="Tsubouchi T."/>
            <person name="Morono Y."/>
            <person name="Uchiyama I."/>
            <person name="Ito T."/>
            <person name="Fujiyama A."/>
            <person name="Inagaki F."/>
            <person name="Takami H."/>
        </authorList>
    </citation>
    <scope>NUCLEOTIDE SEQUENCE</scope>
    <source>
        <strain evidence="1">Expedition CK06-06</strain>
    </source>
</reference>
<dbReference type="AlphaFoldDB" id="X1B6W8"/>
<sequence>MAEEEKDIYFGTPKEIVDFAKKLVPKMAGMMSLMAKAVYEKYGQEAIEVIAEEVRKDAMEKGKKFREECGYKPDFLLISNW</sequence>
<proteinExistence type="predicted"/>
<dbReference type="EMBL" id="BART01024549">
    <property type="protein sequence ID" value="GAG90850.1"/>
    <property type="molecule type" value="Genomic_DNA"/>
</dbReference>